<name>A0A4S4KDX1_9AGAM</name>
<dbReference type="SUPFAM" id="SSF56112">
    <property type="entry name" value="Protein kinase-like (PK-like)"/>
    <property type="match status" value="1"/>
</dbReference>
<accession>A0A4S4KDX1</accession>
<dbReference type="SMART" id="SM00220">
    <property type="entry name" value="S_TKc"/>
    <property type="match status" value="1"/>
</dbReference>
<sequence length="166" mass="19324">MLIRERKPVSEDDAIRYMTDVFEGLKHLHSIGLIHRDLKPENMLFRTNHKYSPVVLADFGLAKVISNSDTIKFDGAGTLKYLPPEAYIERRTGKKADIFAVGVTLYQLLTKKHPFVSSSDNAETIRRNMKAARYRPNYYRQEFLNISYRGQDFVKWLLEKRPSEQA</sequence>
<reference evidence="2 3" key="1">
    <citation type="submission" date="2019-02" db="EMBL/GenBank/DDBJ databases">
        <title>Genome sequencing of the rare red list fungi Phellinidium pouzarii.</title>
        <authorList>
            <person name="Buettner E."/>
            <person name="Kellner H."/>
        </authorList>
    </citation>
    <scope>NUCLEOTIDE SEQUENCE [LARGE SCALE GENOMIC DNA]</scope>
    <source>
        <strain evidence="2 3">DSM 108285</strain>
    </source>
</reference>
<dbReference type="OrthoDB" id="10261027at2759"/>
<dbReference type="PROSITE" id="PS00108">
    <property type="entry name" value="PROTEIN_KINASE_ST"/>
    <property type="match status" value="1"/>
</dbReference>
<evidence type="ECO:0000313" key="3">
    <source>
        <dbReference type="Proteomes" id="UP000308199"/>
    </source>
</evidence>
<protein>
    <recommendedName>
        <fullName evidence="1">Protein kinase domain-containing protein</fullName>
    </recommendedName>
</protein>
<dbReference type="Proteomes" id="UP000308199">
    <property type="component" value="Unassembled WGS sequence"/>
</dbReference>
<dbReference type="PANTHER" id="PTHR24347">
    <property type="entry name" value="SERINE/THREONINE-PROTEIN KINASE"/>
    <property type="match status" value="1"/>
</dbReference>
<dbReference type="GO" id="GO:0004672">
    <property type="term" value="F:protein kinase activity"/>
    <property type="evidence" value="ECO:0007669"/>
    <property type="project" value="InterPro"/>
</dbReference>
<dbReference type="InterPro" id="IPR008271">
    <property type="entry name" value="Ser/Thr_kinase_AS"/>
</dbReference>
<proteinExistence type="predicted"/>
<organism evidence="2 3">
    <name type="scientific">Phellinidium pouzarii</name>
    <dbReference type="NCBI Taxonomy" id="167371"/>
    <lineage>
        <taxon>Eukaryota</taxon>
        <taxon>Fungi</taxon>
        <taxon>Dikarya</taxon>
        <taxon>Basidiomycota</taxon>
        <taxon>Agaricomycotina</taxon>
        <taxon>Agaricomycetes</taxon>
        <taxon>Hymenochaetales</taxon>
        <taxon>Hymenochaetaceae</taxon>
        <taxon>Phellinidium</taxon>
    </lineage>
</organism>
<dbReference type="InterPro" id="IPR011009">
    <property type="entry name" value="Kinase-like_dom_sf"/>
</dbReference>
<dbReference type="GO" id="GO:0005524">
    <property type="term" value="F:ATP binding"/>
    <property type="evidence" value="ECO:0007669"/>
    <property type="project" value="InterPro"/>
</dbReference>
<comment type="caution">
    <text evidence="2">The sequence shown here is derived from an EMBL/GenBank/DDBJ whole genome shotgun (WGS) entry which is preliminary data.</text>
</comment>
<evidence type="ECO:0000259" key="1">
    <source>
        <dbReference type="PROSITE" id="PS50011"/>
    </source>
</evidence>
<dbReference type="InterPro" id="IPR000719">
    <property type="entry name" value="Prot_kinase_dom"/>
</dbReference>
<dbReference type="Gene3D" id="1.10.510.10">
    <property type="entry name" value="Transferase(Phosphotransferase) domain 1"/>
    <property type="match status" value="1"/>
</dbReference>
<dbReference type="Pfam" id="PF00069">
    <property type="entry name" value="Pkinase"/>
    <property type="match status" value="1"/>
</dbReference>
<dbReference type="PROSITE" id="PS50011">
    <property type="entry name" value="PROTEIN_KINASE_DOM"/>
    <property type="match status" value="1"/>
</dbReference>
<keyword evidence="3" id="KW-1185">Reference proteome</keyword>
<dbReference type="EMBL" id="SGPK01000897">
    <property type="protein sequence ID" value="THG96196.1"/>
    <property type="molecule type" value="Genomic_DNA"/>
</dbReference>
<gene>
    <name evidence="2" type="ORF">EW145_g7823</name>
</gene>
<evidence type="ECO:0000313" key="2">
    <source>
        <dbReference type="EMBL" id="THG96196.1"/>
    </source>
</evidence>
<dbReference type="AlphaFoldDB" id="A0A4S4KDX1"/>
<feature type="domain" description="Protein kinase" evidence="1">
    <location>
        <begin position="1"/>
        <end position="166"/>
    </location>
</feature>